<keyword evidence="3" id="KW-1185">Reference proteome</keyword>
<dbReference type="AlphaFoldDB" id="A0A840R5I0"/>
<proteinExistence type="predicted"/>
<dbReference type="PROSITE" id="PS51257">
    <property type="entry name" value="PROKAR_LIPOPROTEIN"/>
    <property type="match status" value="1"/>
</dbReference>
<accession>A0A840R5I0</accession>
<dbReference type="Gene3D" id="3.40.50.1820">
    <property type="entry name" value="alpha/beta hydrolase"/>
    <property type="match status" value="1"/>
</dbReference>
<keyword evidence="1" id="KW-0732">Signal</keyword>
<dbReference type="Proteomes" id="UP000536640">
    <property type="component" value="Unassembled WGS sequence"/>
</dbReference>
<dbReference type="SUPFAM" id="SSF53474">
    <property type="entry name" value="alpha/beta-Hydrolases"/>
    <property type="match status" value="1"/>
</dbReference>
<name>A0A840R5I0_9GAMM</name>
<dbReference type="EMBL" id="JACHHW010000005">
    <property type="protein sequence ID" value="MBB5187672.1"/>
    <property type="molecule type" value="Genomic_DNA"/>
</dbReference>
<sequence>MSRPKLKIAVIFALALLALVACRSGSSTPQRTTGTDSSAPVATLPQNLDRSCDLAEYPSAEWTQCELANFAKTSEALLEQADPVFLQRFTEQSLSNTQEWVARSVSDPSWLSPQSANTALLPLCTTGGLQCAADPFRYPAATGANGAPFYADEAEVVPVVFYDRECARLSGQVWRPRNIAENAKLPNIVITNGSVQAPQAAYWFVVQPLVRAGYVVLTFDPRGQGRSDQQAPNGQQGSNANLAVFWEGQVDAIDFFRSSPSTPYPHNITCKGTYPTTVTDFNPFWNYQDSERLGIAGHSAGAIGVSVVQGYGARDAESWPGQLDIENPVKVAVAWDSFVTPDGEGLAPLTNIGGPDPLNGVLSSALTGGDLPAFGPRVPALSFSADYGFAPLLYTSPPDPESHNLAMLLWQQEGIPFYSLTFQGTTHFDYSLIPTFPSTSWCPEPASGGCEDGWGAPAIVHYSVAWFDRWLKLPDELGYEDADQRLIDDAGPQGAIKMSFRYLSARDYSDRSGNTQRCDNIRAGCL</sequence>
<organism evidence="2 3">
    <name type="scientific">Zhongshania antarctica</name>
    <dbReference type="NCBI Taxonomy" id="641702"/>
    <lineage>
        <taxon>Bacteria</taxon>
        <taxon>Pseudomonadati</taxon>
        <taxon>Pseudomonadota</taxon>
        <taxon>Gammaproteobacteria</taxon>
        <taxon>Cellvibrionales</taxon>
        <taxon>Spongiibacteraceae</taxon>
        <taxon>Zhongshania</taxon>
    </lineage>
</organism>
<evidence type="ECO:0000256" key="1">
    <source>
        <dbReference type="SAM" id="SignalP"/>
    </source>
</evidence>
<gene>
    <name evidence="2" type="ORF">HNQ57_001950</name>
</gene>
<dbReference type="RefSeq" id="WP_184462514.1">
    <property type="nucleotide sequence ID" value="NZ_JACHHW010000005.1"/>
</dbReference>
<feature type="signal peptide" evidence="1">
    <location>
        <begin position="1"/>
        <end position="23"/>
    </location>
</feature>
<evidence type="ECO:0000313" key="2">
    <source>
        <dbReference type="EMBL" id="MBB5187672.1"/>
    </source>
</evidence>
<evidence type="ECO:0000313" key="3">
    <source>
        <dbReference type="Proteomes" id="UP000536640"/>
    </source>
</evidence>
<protein>
    <submittedName>
        <fullName evidence="2">Pimeloyl-ACP methyl ester carboxylesterase</fullName>
    </submittedName>
</protein>
<dbReference type="InterPro" id="IPR029058">
    <property type="entry name" value="AB_hydrolase_fold"/>
</dbReference>
<comment type="caution">
    <text evidence="2">The sequence shown here is derived from an EMBL/GenBank/DDBJ whole genome shotgun (WGS) entry which is preliminary data.</text>
</comment>
<reference evidence="2 3" key="1">
    <citation type="submission" date="2020-08" db="EMBL/GenBank/DDBJ databases">
        <title>Genomic Encyclopedia of Type Strains, Phase IV (KMG-IV): sequencing the most valuable type-strain genomes for metagenomic binning, comparative biology and taxonomic classification.</title>
        <authorList>
            <person name="Goeker M."/>
        </authorList>
    </citation>
    <scope>NUCLEOTIDE SEQUENCE [LARGE SCALE GENOMIC DNA]</scope>
    <source>
        <strain evidence="2 3">DSM 25701</strain>
    </source>
</reference>
<feature type="chain" id="PRO_5032674012" evidence="1">
    <location>
        <begin position="24"/>
        <end position="526"/>
    </location>
</feature>